<name>A0A9E2KGC4_9BACE</name>
<proteinExistence type="predicted"/>
<feature type="chain" id="PRO_5039637602" evidence="1">
    <location>
        <begin position="22"/>
        <end position="112"/>
    </location>
</feature>
<evidence type="ECO:0000313" key="3">
    <source>
        <dbReference type="Proteomes" id="UP000824236"/>
    </source>
</evidence>
<comment type="caution">
    <text evidence="2">The sequence shown here is derived from an EMBL/GenBank/DDBJ whole genome shotgun (WGS) entry which is preliminary data.</text>
</comment>
<dbReference type="GO" id="GO:0030246">
    <property type="term" value="F:carbohydrate binding"/>
    <property type="evidence" value="ECO:0007669"/>
    <property type="project" value="InterPro"/>
</dbReference>
<evidence type="ECO:0000313" key="2">
    <source>
        <dbReference type="EMBL" id="MBU3813799.1"/>
    </source>
</evidence>
<reference evidence="2" key="1">
    <citation type="journal article" date="2021" name="PeerJ">
        <title>Extensive microbial diversity within the chicken gut microbiome revealed by metagenomics and culture.</title>
        <authorList>
            <person name="Gilroy R."/>
            <person name="Ravi A."/>
            <person name="Getino M."/>
            <person name="Pursley I."/>
            <person name="Horton D.L."/>
            <person name="Alikhan N.F."/>
            <person name="Baker D."/>
            <person name="Gharbi K."/>
            <person name="Hall N."/>
            <person name="Watson M."/>
            <person name="Adriaenssens E.M."/>
            <person name="Foster-Nyarko E."/>
            <person name="Jarju S."/>
            <person name="Secka A."/>
            <person name="Antonio M."/>
            <person name="Oren A."/>
            <person name="Chaudhuri R.R."/>
            <person name="La Ragione R."/>
            <person name="Hildebrand F."/>
            <person name="Pallen M.J."/>
        </authorList>
    </citation>
    <scope>NUCLEOTIDE SEQUENCE</scope>
    <source>
        <strain evidence="2">B3-3758</strain>
    </source>
</reference>
<dbReference type="GO" id="GO:0004180">
    <property type="term" value="F:carboxypeptidase activity"/>
    <property type="evidence" value="ECO:0007669"/>
    <property type="project" value="UniProtKB-KW"/>
</dbReference>
<keyword evidence="1" id="KW-0732">Signal</keyword>
<keyword evidence="2" id="KW-0378">Hydrolase</keyword>
<accession>A0A9E2KGC4</accession>
<keyword evidence="2" id="KW-0645">Protease</keyword>
<evidence type="ECO:0000256" key="1">
    <source>
        <dbReference type="SAM" id="SignalP"/>
    </source>
</evidence>
<reference evidence="2" key="2">
    <citation type="submission" date="2021-04" db="EMBL/GenBank/DDBJ databases">
        <authorList>
            <person name="Gilroy R."/>
        </authorList>
    </citation>
    <scope>NUCLEOTIDE SEQUENCE</scope>
    <source>
        <strain evidence="2">B3-3758</strain>
    </source>
</reference>
<organism evidence="2 3">
    <name type="scientific">Candidatus Bacteroides intestinipullorum</name>
    <dbReference type="NCBI Taxonomy" id="2838471"/>
    <lineage>
        <taxon>Bacteria</taxon>
        <taxon>Pseudomonadati</taxon>
        <taxon>Bacteroidota</taxon>
        <taxon>Bacteroidia</taxon>
        <taxon>Bacteroidales</taxon>
        <taxon>Bacteroidaceae</taxon>
        <taxon>Bacteroides</taxon>
    </lineage>
</organism>
<dbReference type="Proteomes" id="UP000824236">
    <property type="component" value="Unassembled WGS sequence"/>
</dbReference>
<feature type="signal peptide" evidence="1">
    <location>
        <begin position="1"/>
        <end position="21"/>
    </location>
</feature>
<dbReference type="InterPro" id="IPR013784">
    <property type="entry name" value="Carb-bd-like_fold"/>
</dbReference>
<gene>
    <name evidence="2" type="ORF">H9791_04735</name>
</gene>
<keyword evidence="2" id="KW-0121">Carboxypeptidase</keyword>
<dbReference type="EMBL" id="JAHLFO010000058">
    <property type="protein sequence ID" value="MBU3813799.1"/>
    <property type="molecule type" value="Genomic_DNA"/>
</dbReference>
<dbReference type="SUPFAM" id="SSF49452">
    <property type="entry name" value="Starch-binding domain-like"/>
    <property type="match status" value="1"/>
</dbReference>
<protein>
    <submittedName>
        <fullName evidence="2">Carboxypeptidase-like regulatory domain-containing protein</fullName>
    </submittedName>
</protein>
<sequence>MKKGMFGLCLLVLTGVAALRAQTPLRGEVRDAGGQPVAYASVVVRADSTETGAFKGYATTAEDGSFEVPGGASGAITCMSVVSALPRRACGCPIRQPGWWWCCTNWQKCWTR</sequence>
<dbReference type="AlphaFoldDB" id="A0A9E2KGC4"/>